<reference evidence="5 6" key="1">
    <citation type="journal article" date="2024" name="G3 (Bethesda)">
        <title>Genome assembly of Hibiscus sabdariffa L. provides insights into metabolisms of medicinal natural products.</title>
        <authorList>
            <person name="Kim T."/>
        </authorList>
    </citation>
    <scope>NUCLEOTIDE SEQUENCE [LARGE SCALE GENOMIC DNA]</scope>
    <source>
        <strain evidence="5">TK-2024</strain>
        <tissue evidence="5">Old leaves</tissue>
    </source>
</reference>
<feature type="domain" description="Non-haem dioxygenase N-terminal" evidence="4">
    <location>
        <begin position="9"/>
        <end position="87"/>
    </location>
</feature>
<gene>
    <name evidence="5" type="ORF">V6N12_048406</name>
</gene>
<dbReference type="SUPFAM" id="SSF51197">
    <property type="entry name" value="Clavaminate synthase-like"/>
    <property type="match status" value="1"/>
</dbReference>
<dbReference type="EMBL" id="JBBPBM010000013">
    <property type="protein sequence ID" value="KAK8561332.1"/>
    <property type="molecule type" value="Genomic_DNA"/>
</dbReference>
<dbReference type="InterPro" id="IPR026992">
    <property type="entry name" value="DIOX_N"/>
</dbReference>
<dbReference type="Pfam" id="PF03171">
    <property type="entry name" value="2OG-FeII_Oxy"/>
    <property type="match status" value="1"/>
</dbReference>
<dbReference type="InterPro" id="IPR050231">
    <property type="entry name" value="Iron_ascorbate_oxido_reductase"/>
</dbReference>
<keyword evidence="6" id="KW-1185">Reference proteome</keyword>
<dbReference type="Pfam" id="PF14226">
    <property type="entry name" value="DIOX_N"/>
    <property type="match status" value="1"/>
</dbReference>
<evidence type="ECO:0000256" key="2">
    <source>
        <dbReference type="ARBA" id="ARBA00023004"/>
    </source>
</evidence>
<dbReference type="Gene3D" id="2.60.120.330">
    <property type="entry name" value="B-lactam Antibiotic, Isopenicillin N Synthase, Chain"/>
    <property type="match status" value="1"/>
</dbReference>
<keyword evidence="2" id="KW-0408">Iron</keyword>
<evidence type="ECO:0000313" key="6">
    <source>
        <dbReference type="Proteomes" id="UP001472677"/>
    </source>
</evidence>
<evidence type="ECO:0000259" key="3">
    <source>
        <dbReference type="Pfam" id="PF03171"/>
    </source>
</evidence>
<protein>
    <submittedName>
        <fullName evidence="5">Uncharacterized protein</fullName>
    </submittedName>
</protein>
<proteinExistence type="predicted"/>
<dbReference type="InterPro" id="IPR044861">
    <property type="entry name" value="IPNS-like_FE2OG_OXY"/>
</dbReference>
<keyword evidence="1" id="KW-0479">Metal-binding</keyword>
<evidence type="ECO:0000313" key="5">
    <source>
        <dbReference type="EMBL" id="KAK8561332.1"/>
    </source>
</evidence>
<dbReference type="Proteomes" id="UP001472677">
    <property type="component" value="Unassembled WGS sequence"/>
</dbReference>
<sequence length="278" mass="31482">MSLESQVKLPVIDFSEENLKPGSSAWASACTDVRRALEECGCFEAKFEKMHRQVHDAAFAGAEELFGLPTEVKMRNTNDKHGFHYVGQLKSMPLHESLGVENPTSFDATANFTRLMWPDGNDRFRYNSFQQSYSLNFPFHNVLPLLTLDFIWVNVSESVQSYSELVAELDQTVARMLFESYGVGYYYDYYSKNTSFLLRYFGYREPMLDQTNAGTLPHTDKSFISIIHQGDISGLMVRVKDGGWVDVPSSRTSFVVMAGDALMVSIPFSSSVLDKFIN</sequence>
<evidence type="ECO:0000259" key="4">
    <source>
        <dbReference type="Pfam" id="PF14226"/>
    </source>
</evidence>
<dbReference type="InterPro" id="IPR027443">
    <property type="entry name" value="IPNS-like_sf"/>
</dbReference>
<evidence type="ECO:0000256" key="1">
    <source>
        <dbReference type="ARBA" id="ARBA00022723"/>
    </source>
</evidence>
<comment type="caution">
    <text evidence="5">The sequence shown here is derived from an EMBL/GenBank/DDBJ whole genome shotgun (WGS) entry which is preliminary data.</text>
</comment>
<accession>A0ABR2EJJ4</accession>
<feature type="domain" description="Isopenicillin N synthase-like Fe(2+) 2OG dioxygenase" evidence="3">
    <location>
        <begin position="196"/>
        <end position="264"/>
    </location>
</feature>
<organism evidence="5 6">
    <name type="scientific">Hibiscus sabdariffa</name>
    <name type="common">roselle</name>
    <dbReference type="NCBI Taxonomy" id="183260"/>
    <lineage>
        <taxon>Eukaryota</taxon>
        <taxon>Viridiplantae</taxon>
        <taxon>Streptophyta</taxon>
        <taxon>Embryophyta</taxon>
        <taxon>Tracheophyta</taxon>
        <taxon>Spermatophyta</taxon>
        <taxon>Magnoliopsida</taxon>
        <taxon>eudicotyledons</taxon>
        <taxon>Gunneridae</taxon>
        <taxon>Pentapetalae</taxon>
        <taxon>rosids</taxon>
        <taxon>malvids</taxon>
        <taxon>Malvales</taxon>
        <taxon>Malvaceae</taxon>
        <taxon>Malvoideae</taxon>
        <taxon>Hibiscus</taxon>
    </lineage>
</organism>
<dbReference type="PANTHER" id="PTHR47990">
    <property type="entry name" value="2-OXOGLUTARATE (2OG) AND FE(II)-DEPENDENT OXYGENASE SUPERFAMILY PROTEIN-RELATED"/>
    <property type="match status" value="1"/>
</dbReference>
<name>A0ABR2EJJ4_9ROSI</name>